<evidence type="ECO:0000313" key="4">
    <source>
        <dbReference type="Proteomes" id="UP000035489"/>
    </source>
</evidence>
<dbReference type="InterPro" id="IPR015421">
    <property type="entry name" value="PyrdxlP-dep_Trfase_major"/>
</dbReference>
<comment type="caution">
    <text evidence="3">The sequence shown here is derived from an EMBL/GenBank/DDBJ whole genome shotgun (WGS) entry which is preliminary data.</text>
</comment>
<evidence type="ECO:0000256" key="1">
    <source>
        <dbReference type="ARBA" id="ARBA00022898"/>
    </source>
</evidence>
<keyword evidence="3" id="KW-0032">Aminotransferase</keyword>
<accession>A0A0H1RHA6</accession>
<dbReference type="OrthoDB" id="5501089at2"/>
<reference evidence="3 4" key="1">
    <citation type="submission" date="2015-05" db="EMBL/GenBank/DDBJ databases">
        <title>Draft genome sequence of Microvirga vignae strain BR3299, a novel nitrogen fixing bacteria isolated from Brazil semi-aired region.</title>
        <authorList>
            <person name="Zilli J.E."/>
            <person name="Passos S.R."/>
            <person name="Leite J."/>
            <person name="Baldani J.I."/>
            <person name="Xavier G.R."/>
            <person name="Rumjaneck N.G."/>
            <person name="Simoes-Araujo J.L."/>
        </authorList>
    </citation>
    <scope>NUCLEOTIDE SEQUENCE [LARGE SCALE GENOMIC DNA]</scope>
    <source>
        <strain evidence="3 4">BR3299</strain>
    </source>
</reference>
<sequence>MLDLRSHFSRFLNAEPERLHFAAHSHHPWPNVTREAHLQAWDDAARLIDDKWEHVLGPVLDEFRTHVAGHLNLPDPGTIAVAPNTHEFLKRILSCFSAERPIRILASDSEFHSFSRQIARLEEDKAVAVTRVPTEPFTSFEDRFASAAGDDFDLVFVSQVFFNSGFAADVRKLAEVAGDKTMVVIDGYHGFMARPTDLSSIADRAFYIAGGYKYAMAGEGACFMHCPPGWGLRPRDTGWYAAFGNLSDAQDGQVGYSTDGWRFMGATFDPSGLYRFNAAMRWLSDEGITPAIIHAHAKALQQQFLQHVTDCPLLEQAKIVVPLDEMRRGNFLTFETPQAQAIYRDLQGLRVITDVRGQRLRLGFGLYQTEEETDELTRRLYEAGALESSSAA</sequence>
<protein>
    <submittedName>
        <fullName evidence="3">Aminotransferase V</fullName>
    </submittedName>
</protein>
<dbReference type="InterPro" id="IPR000192">
    <property type="entry name" value="Aminotrans_V_dom"/>
</dbReference>
<keyword evidence="4" id="KW-1185">Reference proteome</keyword>
<organism evidence="3 4">
    <name type="scientific">Microvirga vignae</name>
    <dbReference type="NCBI Taxonomy" id="1225564"/>
    <lineage>
        <taxon>Bacteria</taxon>
        <taxon>Pseudomonadati</taxon>
        <taxon>Pseudomonadota</taxon>
        <taxon>Alphaproteobacteria</taxon>
        <taxon>Hyphomicrobiales</taxon>
        <taxon>Methylobacteriaceae</taxon>
        <taxon>Microvirga</taxon>
    </lineage>
</organism>
<dbReference type="Proteomes" id="UP000035489">
    <property type="component" value="Unassembled WGS sequence"/>
</dbReference>
<evidence type="ECO:0000313" key="3">
    <source>
        <dbReference type="EMBL" id="KLK94625.1"/>
    </source>
</evidence>
<dbReference type="InterPro" id="IPR015422">
    <property type="entry name" value="PyrdxlP-dep_Trfase_small"/>
</dbReference>
<keyword evidence="1" id="KW-0663">Pyridoxal phosphate</keyword>
<dbReference type="PATRIC" id="fig|1225564.3.peg.6923"/>
<dbReference type="Gene3D" id="3.90.1150.10">
    <property type="entry name" value="Aspartate Aminotransferase, domain 1"/>
    <property type="match status" value="1"/>
</dbReference>
<dbReference type="EMBL" id="LCYG01000009">
    <property type="protein sequence ID" value="KLK94625.1"/>
    <property type="molecule type" value="Genomic_DNA"/>
</dbReference>
<feature type="domain" description="Aminotransferase class V" evidence="2">
    <location>
        <begin position="60"/>
        <end position="339"/>
    </location>
</feature>
<dbReference type="Gene3D" id="3.40.640.10">
    <property type="entry name" value="Type I PLP-dependent aspartate aminotransferase-like (Major domain)"/>
    <property type="match status" value="1"/>
</dbReference>
<name>A0A0H1RHA6_9HYPH</name>
<dbReference type="GO" id="GO:0008483">
    <property type="term" value="F:transaminase activity"/>
    <property type="evidence" value="ECO:0007669"/>
    <property type="project" value="UniProtKB-KW"/>
</dbReference>
<evidence type="ECO:0000259" key="2">
    <source>
        <dbReference type="Pfam" id="PF00266"/>
    </source>
</evidence>
<proteinExistence type="predicted"/>
<dbReference type="RefSeq" id="WP_047187414.1">
    <property type="nucleotide sequence ID" value="NZ_LCYG01000009.1"/>
</dbReference>
<dbReference type="SUPFAM" id="SSF53383">
    <property type="entry name" value="PLP-dependent transferases"/>
    <property type="match status" value="1"/>
</dbReference>
<dbReference type="STRING" id="1225564.AA309_02495"/>
<gene>
    <name evidence="3" type="ORF">AA309_02495</name>
</gene>
<dbReference type="AlphaFoldDB" id="A0A0H1RHA6"/>
<dbReference type="Pfam" id="PF00266">
    <property type="entry name" value="Aminotran_5"/>
    <property type="match status" value="1"/>
</dbReference>
<dbReference type="InterPro" id="IPR015424">
    <property type="entry name" value="PyrdxlP-dep_Trfase"/>
</dbReference>
<keyword evidence="3" id="KW-0808">Transferase</keyword>